<evidence type="ECO:0000256" key="5">
    <source>
        <dbReference type="ARBA" id="ARBA00023136"/>
    </source>
</evidence>
<evidence type="ECO:0000256" key="3">
    <source>
        <dbReference type="ARBA" id="ARBA00022692"/>
    </source>
</evidence>
<keyword evidence="3 6" id="KW-0812">Transmembrane</keyword>
<dbReference type="SUPFAM" id="SSF103473">
    <property type="entry name" value="MFS general substrate transporter"/>
    <property type="match status" value="1"/>
</dbReference>
<keyword evidence="8" id="KW-1185">Reference proteome</keyword>
<evidence type="ECO:0000256" key="1">
    <source>
        <dbReference type="ARBA" id="ARBA00004141"/>
    </source>
</evidence>
<evidence type="ECO:0000313" key="8">
    <source>
        <dbReference type="Proteomes" id="UP001141806"/>
    </source>
</evidence>
<dbReference type="GO" id="GO:0022857">
    <property type="term" value="F:transmembrane transporter activity"/>
    <property type="evidence" value="ECO:0007669"/>
    <property type="project" value="InterPro"/>
</dbReference>
<dbReference type="EMBL" id="JAMYWD010000004">
    <property type="protein sequence ID" value="KAJ4973779.1"/>
    <property type="molecule type" value="Genomic_DNA"/>
</dbReference>
<dbReference type="Gene3D" id="1.20.1250.20">
    <property type="entry name" value="MFS general substrate transporter like domains"/>
    <property type="match status" value="2"/>
</dbReference>
<feature type="transmembrane region" description="Helical" evidence="6">
    <location>
        <begin position="259"/>
        <end position="280"/>
    </location>
</feature>
<dbReference type="GO" id="GO:0016020">
    <property type="term" value="C:membrane"/>
    <property type="evidence" value="ECO:0007669"/>
    <property type="project" value="UniProtKB-SubCell"/>
</dbReference>
<organism evidence="7 8">
    <name type="scientific">Protea cynaroides</name>
    <dbReference type="NCBI Taxonomy" id="273540"/>
    <lineage>
        <taxon>Eukaryota</taxon>
        <taxon>Viridiplantae</taxon>
        <taxon>Streptophyta</taxon>
        <taxon>Embryophyta</taxon>
        <taxon>Tracheophyta</taxon>
        <taxon>Spermatophyta</taxon>
        <taxon>Magnoliopsida</taxon>
        <taxon>Proteales</taxon>
        <taxon>Proteaceae</taxon>
        <taxon>Protea</taxon>
    </lineage>
</organism>
<dbReference type="PANTHER" id="PTHR11654">
    <property type="entry name" value="OLIGOPEPTIDE TRANSPORTER-RELATED"/>
    <property type="match status" value="1"/>
</dbReference>
<keyword evidence="5 6" id="KW-0472">Membrane</keyword>
<dbReference type="AlphaFoldDB" id="A0A9Q0KP53"/>
<protein>
    <submittedName>
        <fullName evidence="7">Uncharacterized protein</fullName>
    </submittedName>
</protein>
<feature type="transmembrane region" description="Helical" evidence="6">
    <location>
        <begin position="108"/>
        <end position="128"/>
    </location>
</feature>
<evidence type="ECO:0000313" key="7">
    <source>
        <dbReference type="EMBL" id="KAJ4973779.1"/>
    </source>
</evidence>
<name>A0A9Q0KP53_9MAGN</name>
<feature type="transmembrane region" description="Helical" evidence="6">
    <location>
        <begin position="217"/>
        <end position="239"/>
    </location>
</feature>
<evidence type="ECO:0000256" key="2">
    <source>
        <dbReference type="ARBA" id="ARBA00005982"/>
    </source>
</evidence>
<feature type="transmembrane region" description="Helical" evidence="6">
    <location>
        <begin position="389"/>
        <end position="408"/>
    </location>
</feature>
<dbReference type="InterPro" id="IPR000109">
    <property type="entry name" value="POT_fam"/>
</dbReference>
<dbReference type="InterPro" id="IPR036259">
    <property type="entry name" value="MFS_trans_sf"/>
</dbReference>
<accession>A0A9Q0KP53</accession>
<evidence type="ECO:0000256" key="6">
    <source>
        <dbReference type="SAM" id="Phobius"/>
    </source>
</evidence>
<comment type="subcellular location">
    <subcellularLocation>
        <location evidence="1">Membrane</location>
        <topology evidence="1">Multi-pass membrane protein</topology>
    </subcellularLocation>
</comment>
<gene>
    <name evidence="7" type="ORF">NE237_006953</name>
</gene>
<comment type="similarity">
    <text evidence="2">Belongs to the major facilitator superfamily. Proton-dependent oligopeptide transporter (POT/PTR) (TC 2.A.17) family.</text>
</comment>
<feature type="transmembrane region" description="Helical" evidence="6">
    <location>
        <begin position="178"/>
        <end position="197"/>
    </location>
</feature>
<dbReference type="Proteomes" id="UP001141806">
    <property type="component" value="Unassembled WGS sequence"/>
</dbReference>
<dbReference type="Pfam" id="PF00854">
    <property type="entry name" value="PTR2"/>
    <property type="match status" value="1"/>
</dbReference>
<sequence length="423" mass="47295">MLLCLTENRGFLGWEFHVRELVKVLNMDEGRSSKGLGKSCILLIVISGVERLAFKGVASNLITYLTDVVNMGNSSAAKTVNNWCGVTSILSLLGALVADSYWDRYSTILASSILYVVGLAALTSTALLRARITLPEKNSDRVELELEERPLCNQDFESLKTMNENPNNEIVKFDVRRLLRLLPIWITLLMFAVVFQQPATFFTKQGMTMKRSIGSSFVIPPATLQSAITISIVLLMPLYDKMIIPFIQIITRTDKGINVMQRMGIGMVLSVAAMAIAAIVETKRLKIGKSGIFDSQSETVPMTIFWLLPQYILLGISDVFTVVGMQEFFYTQMPSRMRTMGIALYLSVFGIGSFLSALLISLIEIVTCKSGQRQSWFSDDLREARLDNYYWLLALLSALSFLVFMCLCKFYNGRNTSATVNCK</sequence>
<dbReference type="OrthoDB" id="8904098at2759"/>
<feature type="transmembrane region" description="Helical" evidence="6">
    <location>
        <begin position="80"/>
        <end position="102"/>
    </location>
</feature>
<keyword evidence="4 6" id="KW-1133">Transmembrane helix</keyword>
<evidence type="ECO:0000256" key="4">
    <source>
        <dbReference type="ARBA" id="ARBA00022989"/>
    </source>
</evidence>
<reference evidence="7" key="1">
    <citation type="journal article" date="2023" name="Plant J.">
        <title>The genome of the king protea, Protea cynaroides.</title>
        <authorList>
            <person name="Chang J."/>
            <person name="Duong T.A."/>
            <person name="Schoeman C."/>
            <person name="Ma X."/>
            <person name="Roodt D."/>
            <person name="Barker N."/>
            <person name="Li Z."/>
            <person name="Van de Peer Y."/>
            <person name="Mizrachi E."/>
        </authorList>
    </citation>
    <scope>NUCLEOTIDE SEQUENCE</scope>
    <source>
        <tissue evidence="7">Young leaves</tissue>
    </source>
</reference>
<feature type="transmembrane region" description="Helical" evidence="6">
    <location>
        <begin position="342"/>
        <end position="363"/>
    </location>
</feature>
<feature type="transmembrane region" description="Helical" evidence="6">
    <location>
        <begin position="311"/>
        <end position="330"/>
    </location>
</feature>
<comment type="caution">
    <text evidence="7">The sequence shown here is derived from an EMBL/GenBank/DDBJ whole genome shotgun (WGS) entry which is preliminary data.</text>
</comment>
<proteinExistence type="inferred from homology"/>